<sequence>MSTINTRFAKTAENEVCQGTVNGVKYVYSRDYPNHYEYRIPQCVKSSLKDNECCSKYCTDLSRNIQNCVIGWSEDLGYDNITERVCVCSQCDGALYDLNSIVVGGTGNNHVCPGFFPCSQLAPNKGDFNCHHACQQVDNCQYGVCGRHPNGTYSNVCFCFNCYHFFL</sequence>
<dbReference type="WBParaSite" id="JU765_v2.g2981.t1">
    <property type="protein sequence ID" value="JU765_v2.g2981.t1"/>
    <property type="gene ID" value="JU765_v2.g2981"/>
</dbReference>
<reference evidence="2" key="1">
    <citation type="submission" date="2022-11" db="UniProtKB">
        <authorList>
            <consortium name="WormBaseParasite"/>
        </authorList>
    </citation>
    <scope>IDENTIFICATION</scope>
</reference>
<protein>
    <submittedName>
        <fullName evidence="2">Uncharacterized protein</fullName>
    </submittedName>
</protein>
<accession>A0AC34R3H2</accession>
<evidence type="ECO:0000313" key="1">
    <source>
        <dbReference type="Proteomes" id="UP000887576"/>
    </source>
</evidence>
<organism evidence="1 2">
    <name type="scientific">Panagrolaimus sp. JU765</name>
    <dbReference type="NCBI Taxonomy" id="591449"/>
    <lineage>
        <taxon>Eukaryota</taxon>
        <taxon>Metazoa</taxon>
        <taxon>Ecdysozoa</taxon>
        <taxon>Nematoda</taxon>
        <taxon>Chromadorea</taxon>
        <taxon>Rhabditida</taxon>
        <taxon>Tylenchina</taxon>
        <taxon>Panagrolaimomorpha</taxon>
        <taxon>Panagrolaimoidea</taxon>
        <taxon>Panagrolaimidae</taxon>
        <taxon>Panagrolaimus</taxon>
    </lineage>
</organism>
<dbReference type="Proteomes" id="UP000887576">
    <property type="component" value="Unplaced"/>
</dbReference>
<proteinExistence type="predicted"/>
<name>A0AC34R3H2_9BILA</name>
<evidence type="ECO:0000313" key="2">
    <source>
        <dbReference type="WBParaSite" id="JU765_v2.g2981.t1"/>
    </source>
</evidence>